<evidence type="ECO:0000313" key="3">
    <source>
        <dbReference type="Proteomes" id="UP000186058"/>
    </source>
</evidence>
<dbReference type="RefSeq" id="WP_074107827.1">
    <property type="nucleotide sequence ID" value="NZ_LVWI01000041.1"/>
</dbReference>
<feature type="compositionally biased region" description="Polar residues" evidence="1">
    <location>
        <begin position="85"/>
        <end position="95"/>
    </location>
</feature>
<feature type="compositionally biased region" description="Polar residues" evidence="1">
    <location>
        <begin position="106"/>
        <end position="118"/>
    </location>
</feature>
<sequence length="518" mass="56943">MDTVTSDQKRQDFVQSILGKYGITRWRSRFQNLILRQFPLLFTEPEVVKSAGAVIHQVSLIQHTHIHQSIIHPLTQVMLQQQSPNRKLQISTGSSGAAKGIPDSYPGNQGSEQNTLHGKTGNLNLIHALQARVSKQQNRDVIHVTTEYRTIGLAESEPEPISPQDTRALKRTAETRQLHLSPVPESPAGGTEQVEQHQEDGIVPHARKSRQHEFLKDDIPQPLRAVHQQLHTLRTHTLFQAVDALNTQRHRSQKRELAANRDAQSGQPPAWVLKNSIEVVSSSGGTAANAQHNSSPWIFMPSQDFLPSASPGIHLGLGPGIAAVLEKMESRQVPRNPLPQESASLLNRLQPLAVQPILLLAAPLEPQGGALRQVSTLLSSTARRGNAKGLPADDPIPGLIHMAGEPAVPSAQRRSGRGSWPYIASPSQEEMQQPAGRHSSLILRKQEAPKATGQETVQPLQEVMPQEQASQQIKAQPSPRAAAPAAKMDTAELNQLAERVYQVLEKKMAIRKDRRGLR</sequence>
<protein>
    <submittedName>
        <fullName evidence="2">Uncharacterized protein</fullName>
    </submittedName>
</protein>
<comment type="caution">
    <text evidence="2">The sequence shown here is derived from an EMBL/GenBank/DDBJ whole genome shotgun (WGS) entry which is preliminary data.</text>
</comment>
<organism evidence="2 3">
    <name type="scientific">Paenibacillus helianthi</name>
    <dbReference type="NCBI Taxonomy" id="1349432"/>
    <lineage>
        <taxon>Bacteria</taxon>
        <taxon>Bacillati</taxon>
        <taxon>Bacillota</taxon>
        <taxon>Bacilli</taxon>
        <taxon>Bacillales</taxon>
        <taxon>Paenibacillaceae</taxon>
        <taxon>Paenibacillus</taxon>
    </lineage>
</organism>
<gene>
    <name evidence="2" type="ORF">A3844_14935</name>
</gene>
<name>A0ABX3ERH0_9BACL</name>
<dbReference type="EMBL" id="LVWI01000041">
    <property type="protein sequence ID" value="OKP86046.1"/>
    <property type="molecule type" value="Genomic_DNA"/>
</dbReference>
<feature type="region of interest" description="Disordered" evidence="1">
    <location>
        <begin position="462"/>
        <end position="487"/>
    </location>
</feature>
<proteinExistence type="predicted"/>
<reference evidence="2 3" key="1">
    <citation type="submission" date="2016-03" db="EMBL/GenBank/DDBJ databases">
        <authorList>
            <person name="Sant'Anna F.H."/>
            <person name="Ambrosini A."/>
            <person name="Souza R."/>
            <person name="Bach E."/>
            <person name="Fernandes G."/>
            <person name="Balsanelli E."/>
            <person name="Baura V.A."/>
            <person name="Souza E.M."/>
            <person name="Passaglia L."/>
        </authorList>
    </citation>
    <scope>NUCLEOTIDE SEQUENCE [LARGE SCALE GENOMIC DNA]</scope>
    <source>
        <strain evidence="2 3">P26E</strain>
    </source>
</reference>
<dbReference type="Proteomes" id="UP000186058">
    <property type="component" value="Unassembled WGS sequence"/>
</dbReference>
<evidence type="ECO:0000313" key="2">
    <source>
        <dbReference type="EMBL" id="OKP86046.1"/>
    </source>
</evidence>
<feature type="region of interest" description="Disordered" evidence="1">
    <location>
        <begin position="180"/>
        <end position="199"/>
    </location>
</feature>
<feature type="compositionally biased region" description="Low complexity" evidence="1">
    <location>
        <begin position="475"/>
        <end position="486"/>
    </location>
</feature>
<evidence type="ECO:0000256" key="1">
    <source>
        <dbReference type="SAM" id="MobiDB-lite"/>
    </source>
</evidence>
<feature type="region of interest" description="Disordered" evidence="1">
    <location>
        <begin position="85"/>
        <end position="118"/>
    </location>
</feature>
<keyword evidence="3" id="KW-1185">Reference proteome</keyword>
<accession>A0ABX3ERH0</accession>